<keyword evidence="12" id="KW-1185">Reference proteome</keyword>
<feature type="transmembrane region" description="Helical" evidence="8">
    <location>
        <begin position="45"/>
        <end position="67"/>
    </location>
</feature>
<dbReference type="InterPro" id="IPR000917">
    <property type="entry name" value="Sulfatase_N"/>
</dbReference>
<comment type="subcellular location">
    <subcellularLocation>
        <location evidence="1">Cell inner membrane</location>
        <topology evidence="1">Multi-pass membrane protein</topology>
    </subcellularLocation>
</comment>
<keyword evidence="2" id="KW-1003">Cell membrane</keyword>
<dbReference type="Pfam" id="PF00884">
    <property type="entry name" value="Sulfatase"/>
    <property type="match status" value="1"/>
</dbReference>
<dbReference type="EMBL" id="CP063361">
    <property type="protein sequence ID" value="UOD33593.1"/>
    <property type="molecule type" value="Genomic_DNA"/>
</dbReference>
<evidence type="ECO:0000313" key="11">
    <source>
        <dbReference type="EMBL" id="UOD33593.1"/>
    </source>
</evidence>
<evidence type="ECO:0000256" key="8">
    <source>
        <dbReference type="SAM" id="Phobius"/>
    </source>
</evidence>
<evidence type="ECO:0000313" key="12">
    <source>
        <dbReference type="Proteomes" id="UP000831532"/>
    </source>
</evidence>
<dbReference type="NCBIfam" id="NF028537">
    <property type="entry name" value="P_eth_NH2_trans"/>
    <property type="match status" value="1"/>
</dbReference>
<dbReference type="Pfam" id="PF08019">
    <property type="entry name" value="EptA_B_N"/>
    <property type="match status" value="1"/>
</dbReference>
<dbReference type="Proteomes" id="UP000831532">
    <property type="component" value="Chromosome"/>
</dbReference>
<evidence type="ECO:0000256" key="5">
    <source>
        <dbReference type="ARBA" id="ARBA00022692"/>
    </source>
</evidence>
<dbReference type="GO" id="GO:0016740">
    <property type="term" value="F:transferase activity"/>
    <property type="evidence" value="ECO:0007669"/>
    <property type="project" value="UniProtKB-KW"/>
</dbReference>
<dbReference type="CDD" id="cd16017">
    <property type="entry name" value="LptA"/>
    <property type="match status" value="1"/>
</dbReference>
<dbReference type="InterPro" id="IPR017850">
    <property type="entry name" value="Alkaline_phosphatase_core_sf"/>
</dbReference>
<evidence type="ECO:0000259" key="9">
    <source>
        <dbReference type="Pfam" id="PF00884"/>
    </source>
</evidence>
<keyword evidence="4 11" id="KW-0808">Transferase</keyword>
<feature type="transmembrane region" description="Helical" evidence="8">
    <location>
        <begin position="149"/>
        <end position="171"/>
    </location>
</feature>
<dbReference type="Gene3D" id="3.40.720.10">
    <property type="entry name" value="Alkaline Phosphatase, subunit A"/>
    <property type="match status" value="1"/>
</dbReference>
<sequence length="541" mass="60157">MFTKYRVKSEYVTLAASALLCLLYNQKFWTTFISATGGWTMSGAALIGFSFIIIVILFNACLTLVSFRYMLKPVLVVLFLLTSIAAYFTDQYGATIDKSMMQNVLETDVREASELFSYSLATTVIFLGVVPAAIVIATKIDYGNWREGLARKFLIISVSCMALALFVFAFYKTLAPAFRQHRELRYLLAPTNYIQAINGVRKMKAARQGVVTPLGTDARKSSAWVQNPRKTVTLIILGETARAANFSLNGYARQTNPMLGQRNDLFNFTNVQSCGTATAVSVPCVFSSLGRENFTDEKAGSQQGLMAVLKYAQFSLLWRNNNSGCKGTCEGVEYEDLSIPEPGSSFCGTDECFDERLLAGLEKRIAAADSDLVVVLHQKGSHGPAYWRRYPAKFARFGPACQSTMFSECSTESIVSAYDNTVLYTDYVIDQAIRLLSEHREIDSSLIYFADHGESLGEKNLFLHGAPYVISPIEQRHVPLMVWMSDGFQKRINLDAACLTARRDTALSHDNIFHSILGMLQIQTKVYNPTLDLFAGCTHAR</sequence>
<dbReference type="InterPro" id="IPR058130">
    <property type="entry name" value="PEA_transf_C"/>
</dbReference>
<dbReference type="PANTHER" id="PTHR30443:SF0">
    <property type="entry name" value="PHOSPHOETHANOLAMINE TRANSFERASE EPTA"/>
    <property type="match status" value="1"/>
</dbReference>
<protein>
    <submittedName>
        <fullName evidence="11">Phosphoethanolamine--lipid A transferase</fullName>
    </submittedName>
</protein>
<dbReference type="PANTHER" id="PTHR30443">
    <property type="entry name" value="INNER MEMBRANE PROTEIN"/>
    <property type="match status" value="1"/>
</dbReference>
<evidence type="ECO:0000256" key="6">
    <source>
        <dbReference type="ARBA" id="ARBA00022989"/>
    </source>
</evidence>
<feature type="transmembrane region" description="Helical" evidence="8">
    <location>
        <begin position="74"/>
        <end position="95"/>
    </location>
</feature>
<feature type="transmembrane region" description="Helical" evidence="8">
    <location>
        <begin position="115"/>
        <end position="137"/>
    </location>
</feature>
<evidence type="ECO:0000256" key="7">
    <source>
        <dbReference type="ARBA" id="ARBA00023136"/>
    </source>
</evidence>
<evidence type="ECO:0000259" key="10">
    <source>
        <dbReference type="Pfam" id="PF08019"/>
    </source>
</evidence>
<dbReference type="InterPro" id="IPR012549">
    <property type="entry name" value="EptA-like_N"/>
</dbReference>
<name>A0ABY4ALY5_9BURK</name>
<gene>
    <name evidence="11" type="ORF">INH39_28315</name>
</gene>
<keyword evidence="6 8" id="KW-1133">Transmembrane helix</keyword>
<evidence type="ECO:0000256" key="1">
    <source>
        <dbReference type="ARBA" id="ARBA00004429"/>
    </source>
</evidence>
<accession>A0ABY4ALY5</accession>
<keyword evidence="7 8" id="KW-0472">Membrane</keyword>
<evidence type="ECO:0000256" key="3">
    <source>
        <dbReference type="ARBA" id="ARBA00022519"/>
    </source>
</evidence>
<organism evidence="11 12">
    <name type="scientific">Massilia violaceinigra</name>
    <dbReference type="NCBI Taxonomy" id="2045208"/>
    <lineage>
        <taxon>Bacteria</taxon>
        <taxon>Pseudomonadati</taxon>
        <taxon>Pseudomonadota</taxon>
        <taxon>Betaproteobacteria</taxon>
        <taxon>Burkholderiales</taxon>
        <taxon>Oxalobacteraceae</taxon>
        <taxon>Telluria group</taxon>
        <taxon>Massilia</taxon>
    </lineage>
</organism>
<feature type="domain" description="Sulfatase N-terminal" evidence="9">
    <location>
        <begin position="233"/>
        <end position="521"/>
    </location>
</feature>
<evidence type="ECO:0000256" key="4">
    <source>
        <dbReference type="ARBA" id="ARBA00022679"/>
    </source>
</evidence>
<feature type="domain" description="Phosphoethanolamine transferase N-terminal" evidence="10">
    <location>
        <begin position="55"/>
        <end position="200"/>
    </location>
</feature>
<proteinExistence type="predicted"/>
<reference evidence="11 12" key="1">
    <citation type="submission" date="2020-10" db="EMBL/GenBank/DDBJ databases">
        <title>Genome analysis of Massilia species.</title>
        <authorList>
            <person name="Jung D.-H."/>
        </authorList>
    </citation>
    <scope>NUCLEOTIDE SEQUENCE [LARGE SCALE GENOMIC DNA]</scope>
    <source>
        <strain evidence="12">sipir</strain>
    </source>
</reference>
<keyword evidence="5 8" id="KW-0812">Transmembrane</keyword>
<dbReference type="InterPro" id="IPR040423">
    <property type="entry name" value="PEA_transferase"/>
</dbReference>
<keyword evidence="3" id="KW-0997">Cell inner membrane</keyword>
<dbReference type="SUPFAM" id="SSF53649">
    <property type="entry name" value="Alkaline phosphatase-like"/>
    <property type="match status" value="1"/>
</dbReference>
<evidence type="ECO:0000256" key="2">
    <source>
        <dbReference type="ARBA" id="ARBA00022475"/>
    </source>
</evidence>